<feature type="compositionally biased region" description="Basic and acidic residues" evidence="1">
    <location>
        <begin position="1"/>
        <end position="18"/>
    </location>
</feature>
<dbReference type="AlphaFoldDB" id="A0AAE1E482"/>
<gene>
    <name evidence="2" type="ORF">RRG08_007347</name>
</gene>
<protein>
    <submittedName>
        <fullName evidence="2">Uncharacterized protein</fullName>
    </submittedName>
</protein>
<sequence>MYWDPKSVRGGERWIDRAPRRHGVQSRHAHDGSSAGRAEKRVTVGEFRSSPMAQRQYLAPEEAAEEEEEEEEDVNDTLDELANEQNAREHVRQERVTNSYG</sequence>
<evidence type="ECO:0000256" key="1">
    <source>
        <dbReference type="SAM" id="MobiDB-lite"/>
    </source>
</evidence>
<keyword evidence="3" id="KW-1185">Reference proteome</keyword>
<feature type="region of interest" description="Disordered" evidence="1">
    <location>
        <begin position="1"/>
        <end position="101"/>
    </location>
</feature>
<feature type="compositionally biased region" description="Basic and acidic residues" evidence="1">
    <location>
        <begin position="86"/>
        <end position="95"/>
    </location>
</feature>
<accession>A0AAE1E482</accession>
<reference evidence="2" key="1">
    <citation type="journal article" date="2023" name="G3 (Bethesda)">
        <title>A reference genome for the long-term kleptoplast-retaining sea slug Elysia crispata morphotype clarki.</title>
        <authorList>
            <person name="Eastman K.E."/>
            <person name="Pendleton A.L."/>
            <person name="Shaikh M.A."/>
            <person name="Suttiyut T."/>
            <person name="Ogas R."/>
            <person name="Tomko P."/>
            <person name="Gavelis G."/>
            <person name="Widhalm J.R."/>
            <person name="Wisecaver J.H."/>
        </authorList>
    </citation>
    <scope>NUCLEOTIDE SEQUENCE</scope>
    <source>
        <strain evidence="2">ECLA1</strain>
    </source>
</reference>
<name>A0AAE1E482_9GAST</name>
<proteinExistence type="predicted"/>
<dbReference type="EMBL" id="JAWDGP010001382">
    <property type="protein sequence ID" value="KAK3792268.1"/>
    <property type="molecule type" value="Genomic_DNA"/>
</dbReference>
<dbReference type="Proteomes" id="UP001283361">
    <property type="component" value="Unassembled WGS sequence"/>
</dbReference>
<evidence type="ECO:0000313" key="3">
    <source>
        <dbReference type="Proteomes" id="UP001283361"/>
    </source>
</evidence>
<evidence type="ECO:0000313" key="2">
    <source>
        <dbReference type="EMBL" id="KAK3792268.1"/>
    </source>
</evidence>
<comment type="caution">
    <text evidence="2">The sequence shown here is derived from an EMBL/GenBank/DDBJ whole genome shotgun (WGS) entry which is preliminary data.</text>
</comment>
<organism evidence="2 3">
    <name type="scientific">Elysia crispata</name>
    <name type="common">lettuce slug</name>
    <dbReference type="NCBI Taxonomy" id="231223"/>
    <lineage>
        <taxon>Eukaryota</taxon>
        <taxon>Metazoa</taxon>
        <taxon>Spiralia</taxon>
        <taxon>Lophotrochozoa</taxon>
        <taxon>Mollusca</taxon>
        <taxon>Gastropoda</taxon>
        <taxon>Heterobranchia</taxon>
        <taxon>Euthyneura</taxon>
        <taxon>Panpulmonata</taxon>
        <taxon>Sacoglossa</taxon>
        <taxon>Placobranchoidea</taxon>
        <taxon>Plakobranchidae</taxon>
        <taxon>Elysia</taxon>
    </lineage>
</organism>
<feature type="compositionally biased region" description="Acidic residues" evidence="1">
    <location>
        <begin position="62"/>
        <end position="82"/>
    </location>
</feature>